<dbReference type="Proteomes" id="UP000278673">
    <property type="component" value="Unassembled WGS sequence"/>
</dbReference>
<sequence length="181" mass="18670">MGPPRAGARRTPHQRALRPPLPAEREAAAALRRAGAAGTAGGGADGLRAGGDRVAVRGVRGPAAVRARRGGRGVGAAAVRALPAGPGRTRRDRRRGARSVRWRAQPGLERTELPGGLAAGTTRVGPYAHLPLAYHAFFASLHEHGLCPGAPVRETCLVGPAEAPPGEWVTRVTVPLLEDAA</sequence>
<feature type="region of interest" description="Disordered" evidence="1">
    <location>
        <begin position="1"/>
        <end position="53"/>
    </location>
</feature>
<dbReference type="EMBL" id="RFFJ01000006">
    <property type="protein sequence ID" value="RMI45662.1"/>
    <property type="molecule type" value="Genomic_DNA"/>
</dbReference>
<evidence type="ECO:0000313" key="3">
    <source>
        <dbReference type="EMBL" id="RMI45662.1"/>
    </source>
</evidence>
<dbReference type="InterPro" id="IPR029442">
    <property type="entry name" value="GyrI-like"/>
</dbReference>
<dbReference type="SUPFAM" id="SSF55136">
    <property type="entry name" value="Probable bacterial effector-binding domain"/>
    <property type="match status" value="1"/>
</dbReference>
<dbReference type="Gene3D" id="3.20.80.10">
    <property type="entry name" value="Regulatory factor, effector binding domain"/>
    <property type="match status" value="1"/>
</dbReference>
<accession>A0A3M2M812</accession>
<feature type="compositionally biased region" description="Gly residues" evidence="1">
    <location>
        <begin position="38"/>
        <end position="49"/>
    </location>
</feature>
<comment type="caution">
    <text evidence="3">The sequence shown here is derived from an EMBL/GenBank/DDBJ whole genome shotgun (WGS) entry which is preliminary data.</text>
</comment>
<protein>
    <recommendedName>
        <fullName evidence="2">GyrI-like small molecule binding domain-containing protein</fullName>
    </recommendedName>
</protein>
<dbReference type="InterPro" id="IPR011256">
    <property type="entry name" value="Reg_factor_effector_dom_sf"/>
</dbReference>
<organism evidence="3 4">
    <name type="scientific">Streptomyces triticirhizae</name>
    <dbReference type="NCBI Taxonomy" id="2483353"/>
    <lineage>
        <taxon>Bacteria</taxon>
        <taxon>Bacillati</taxon>
        <taxon>Actinomycetota</taxon>
        <taxon>Actinomycetes</taxon>
        <taxon>Kitasatosporales</taxon>
        <taxon>Streptomycetaceae</taxon>
        <taxon>Streptomyces</taxon>
    </lineage>
</organism>
<feature type="domain" description="GyrI-like small molecule binding" evidence="2">
    <location>
        <begin position="105"/>
        <end position="176"/>
    </location>
</feature>
<evidence type="ECO:0000259" key="2">
    <source>
        <dbReference type="Pfam" id="PF06445"/>
    </source>
</evidence>
<name>A0A3M2M812_9ACTN</name>
<dbReference type="AlphaFoldDB" id="A0A3M2M812"/>
<proteinExistence type="predicted"/>
<reference evidence="3 4" key="1">
    <citation type="submission" date="2018-10" db="EMBL/GenBank/DDBJ databases">
        <title>Isolation, diversity and antifungal activity of actinobacteria from wheat.</title>
        <authorList>
            <person name="Han C."/>
        </authorList>
    </citation>
    <scope>NUCLEOTIDE SEQUENCE [LARGE SCALE GENOMIC DNA]</scope>
    <source>
        <strain evidence="3 4">NEAU-YY642</strain>
    </source>
</reference>
<feature type="compositionally biased region" description="Basic residues" evidence="1">
    <location>
        <begin position="7"/>
        <end position="16"/>
    </location>
</feature>
<evidence type="ECO:0000313" key="4">
    <source>
        <dbReference type="Proteomes" id="UP000278673"/>
    </source>
</evidence>
<feature type="compositionally biased region" description="Low complexity" evidence="1">
    <location>
        <begin position="28"/>
        <end position="37"/>
    </location>
</feature>
<evidence type="ECO:0000256" key="1">
    <source>
        <dbReference type="SAM" id="MobiDB-lite"/>
    </source>
</evidence>
<gene>
    <name evidence="3" type="ORF">EBN88_02805</name>
</gene>
<dbReference type="Pfam" id="PF06445">
    <property type="entry name" value="GyrI-like"/>
    <property type="match status" value="1"/>
</dbReference>
<keyword evidence="4" id="KW-1185">Reference proteome</keyword>